<evidence type="ECO:0000256" key="1">
    <source>
        <dbReference type="ARBA" id="ARBA00023239"/>
    </source>
</evidence>
<dbReference type="Gene3D" id="3.50.30.10">
    <property type="entry name" value="Phosphohistidine domain"/>
    <property type="match status" value="1"/>
</dbReference>
<evidence type="ECO:0000259" key="2">
    <source>
        <dbReference type="Pfam" id="PF01989"/>
    </source>
</evidence>
<dbReference type="EMBL" id="JBHTCQ010000001">
    <property type="protein sequence ID" value="MFC7404991.1"/>
    <property type="molecule type" value="Genomic_DNA"/>
</dbReference>
<feature type="domain" description="Phosphomevalonate dehydratase small subunit-like" evidence="2">
    <location>
        <begin position="34"/>
        <end position="111"/>
    </location>
</feature>
<dbReference type="SUPFAM" id="SSF52016">
    <property type="entry name" value="LeuD/IlvD-like"/>
    <property type="match status" value="1"/>
</dbReference>
<protein>
    <submittedName>
        <fullName evidence="3">Aconitase X swivel domain-containing protein</fullName>
    </submittedName>
</protein>
<sequence length="140" mass="14224">MTVSHDPALSLAGRTLVAGAARGPALVCTAPIPGWGGIDPKTGTVTEITHPERGASFAGRVLVIPGAKGSSGWSGQFHLSRVIGTAPIAVVTQKVNSKLAVGLVALEVPAVQVDDLAPFRARPVAEVELPGDGTVRISYA</sequence>
<evidence type="ECO:0000313" key="3">
    <source>
        <dbReference type="EMBL" id="MFC7404991.1"/>
    </source>
</evidence>
<accession>A0ABW2Q710</accession>
<comment type="caution">
    <text evidence="3">The sequence shown here is derived from an EMBL/GenBank/DDBJ whole genome shotgun (WGS) entry which is preliminary data.</text>
</comment>
<keyword evidence="1" id="KW-0456">Lyase</keyword>
<organism evidence="3 4">
    <name type="scientific">Georgenia alba</name>
    <dbReference type="NCBI Taxonomy" id="2233858"/>
    <lineage>
        <taxon>Bacteria</taxon>
        <taxon>Bacillati</taxon>
        <taxon>Actinomycetota</taxon>
        <taxon>Actinomycetes</taxon>
        <taxon>Micrococcales</taxon>
        <taxon>Bogoriellaceae</taxon>
        <taxon>Georgenia</taxon>
    </lineage>
</organism>
<gene>
    <name evidence="3" type="ORF">ACFQQL_07705</name>
</gene>
<dbReference type="Proteomes" id="UP001596455">
    <property type="component" value="Unassembled WGS sequence"/>
</dbReference>
<name>A0ABW2Q710_9MICO</name>
<proteinExistence type="predicted"/>
<dbReference type="Pfam" id="PF01989">
    <property type="entry name" value="AcnX_swivel_put"/>
    <property type="match status" value="1"/>
</dbReference>
<dbReference type="InterPro" id="IPR002840">
    <property type="entry name" value="PMDh-S-like_dom"/>
</dbReference>
<dbReference type="RefSeq" id="WP_382392905.1">
    <property type="nucleotide sequence ID" value="NZ_JBHTCQ010000001.1"/>
</dbReference>
<keyword evidence="4" id="KW-1185">Reference proteome</keyword>
<reference evidence="4" key="1">
    <citation type="journal article" date="2019" name="Int. J. Syst. Evol. Microbiol.">
        <title>The Global Catalogue of Microorganisms (GCM) 10K type strain sequencing project: providing services to taxonomists for standard genome sequencing and annotation.</title>
        <authorList>
            <consortium name="The Broad Institute Genomics Platform"/>
            <consortium name="The Broad Institute Genome Sequencing Center for Infectious Disease"/>
            <person name="Wu L."/>
            <person name="Ma J."/>
        </authorList>
    </citation>
    <scope>NUCLEOTIDE SEQUENCE [LARGE SCALE GENOMIC DNA]</scope>
    <source>
        <strain evidence="4">JCM 1490</strain>
    </source>
</reference>
<evidence type="ECO:0000313" key="4">
    <source>
        <dbReference type="Proteomes" id="UP001596455"/>
    </source>
</evidence>